<dbReference type="AlphaFoldDB" id="A0A4Q0T1B5"/>
<dbReference type="InterPro" id="IPR011990">
    <property type="entry name" value="TPR-like_helical_dom_sf"/>
</dbReference>
<dbReference type="RefSeq" id="WP_128914009.1">
    <property type="nucleotide sequence ID" value="NZ_RDSM01000002.1"/>
</dbReference>
<dbReference type="HAMAP" id="MF_02066">
    <property type="entry name" value="CpoB"/>
    <property type="match status" value="1"/>
</dbReference>
<dbReference type="SUPFAM" id="SSF48452">
    <property type="entry name" value="TPR-like"/>
    <property type="match status" value="1"/>
</dbReference>
<dbReference type="GO" id="GO:0051301">
    <property type="term" value="P:cell division"/>
    <property type="evidence" value="ECO:0007669"/>
    <property type="project" value="InterPro"/>
</dbReference>
<keyword evidence="1" id="KW-0732">Signal</keyword>
<dbReference type="EMBL" id="RDSM01000002">
    <property type="protein sequence ID" value="RXH56572.1"/>
    <property type="molecule type" value="Genomic_DNA"/>
</dbReference>
<dbReference type="Proteomes" id="UP000289437">
    <property type="component" value="Unassembled WGS sequence"/>
</dbReference>
<evidence type="ECO:0000259" key="5">
    <source>
        <dbReference type="Pfam" id="PF13525"/>
    </source>
</evidence>
<evidence type="ECO:0000256" key="4">
    <source>
        <dbReference type="SAM" id="MobiDB-lite"/>
    </source>
</evidence>
<feature type="domain" description="Outer membrane lipoprotein BamD-like" evidence="5">
    <location>
        <begin position="199"/>
        <end position="318"/>
    </location>
</feature>
<dbReference type="PROSITE" id="PS50005">
    <property type="entry name" value="TPR"/>
    <property type="match status" value="1"/>
</dbReference>
<dbReference type="Pfam" id="PF13525">
    <property type="entry name" value="YfiO"/>
    <property type="match status" value="1"/>
</dbReference>
<feature type="coiled-coil region" evidence="3">
    <location>
        <begin position="34"/>
        <end position="132"/>
    </location>
</feature>
<sequence length="324" mass="34800">MILKSARLAAVAILGIGIGLTVLPTPAFAVNKDMVQLQTQIQQLQDAVARLQQSNDERMGVLKDLVQQSADSVNRMSLNMDALQKQMRTQEEAQGTKLDQVSTQVQALNDSLDEMKARIAHLDKALQDIQNQQQAISAQGAAPAGGSAPVTAAPATQPDNTTPPPSDLAPPPPSRRGGKPNARIPLGGNPAPAASSAPPVSDLYKTALGDYMAAKYPLASAEFNDVIHAYPEESLSGNSWYYLGEIDYRAGHYPAAVKDYDHVLEQFPGNPKIPAAQLHKGQALIVQKQNEAGIREFKSLIARYPNSPEATQARSRLNGMGVRR</sequence>
<feature type="repeat" description="TPR" evidence="2">
    <location>
        <begin position="237"/>
        <end position="270"/>
    </location>
</feature>
<feature type="compositionally biased region" description="Low complexity" evidence="4">
    <location>
        <begin position="190"/>
        <end position="199"/>
    </location>
</feature>
<evidence type="ECO:0000313" key="6">
    <source>
        <dbReference type="EMBL" id="RXH56572.1"/>
    </source>
</evidence>
<dbReference type="InterPro" id="IPR034706">
    <property type="entry name" value="CpoB"/>
</dbReference>
<reference evidence="6 7" key="1">
    <citation type="submission" date="2018-11" db="EMBL/GenBank/DDBJ databases">
        <authorList>
            <person name="Mardanov A.V."/>
            <person name="Ravin N.V."/>
            <person name="Dedysh S.N."/>
        </authorList>
    </citation>
    <scope>NUCLEOTIDE SEQUENCE [LARGE SCALE GENOMIC DNA]</scope>
    <source>
        <strain evidence="6 7">AF10</strain>
    </source>
</reference>
<reference evidence="7" key="2">
    <citation type="submission" date="2019-02" db="EMBL/GenBank/DDBJ databases">
        <title>Granulicella sibirica sp. nov., a psychrotolerant acidobacterium isolated from an organic soil layer in forested tundra, West Siberia.</title>
        <authorList>
            <person name="Oshkin I.Y."/>
            <person name="Kulichevskaya I.S."/>
            <person name="Rijpstra W.I.C."/>
            <person name="Sinninghe Damste J.S."/>
            <person name="Rakitin A.L."/>
            <person name="Ravin N.V."/>
            <person name="Dedysh S.N."/>
        </authorList>
    </citation>
    <scope>NUCLEOTIDE SEQUENCE [LARGE SCALE GENOMIC DNA]</scope>
    <source>
        <strain evidence="7">AF10</strain>
    </source>
</reference>
<evidence type="ECO:0000313" key="7">
    <source>
        <dbReference type="Proteomes" id="UP000289437"/>
    </source>
</evidence>
<feature type="compositionally biased region" description="Low complexity" evidence="4">
    <location>
        <begin position="134"/>
        <end position="155"/>
    </location>
</feature>
<gene>
    <name evidence="6" type="ORF">GRAN_3429</name>
</gene>
<evidence type="ECO:0000256" key="1">
    <source>
        <dbReference type="ARBA" id="ARBA00022729"/>
    </source>
</evidence>
<dbReference type="InterPro" id="IPR019734">
    <property type="entry name" value="TPR_rpt"/>
</dbReference>
<name>A0A4Q0T1B5_9BACT</name>
<dbReference type="OrthoDB" id="9768142at2"/>
<comment type="caution">
    <text evidence="6">The sequence shown here is derived from an EMBL/GenBank/DDBJ whole genome shotgun (WGS) entry which is preliminary data.</text>
</comment>
<feature type="compositionally biased region" description="Pro residues" evidence="4">
    <location>
        <begin position="161"/>
        <end position="174"/>
    </location>
</feature>
<protein>
    <recommendedName>
        <fullName evidence="5">Outer membrane lipoprotein BamD-like domain-containing protein</fullName>
    </recommendedName>
</protein>
<evidence type="ECO:0000256" key="3">
    <source>
        <dbReference type="SAM" id="Coils"/>
    </source>
</evidence>
<dbReference type="InterPro" id="IPR039565">
    <property type="entry name" value="BamD-like"/>
</dbReference>
<dbReference type="SMART" id="SM00028">
    <property type="entry name" value="TPR"/>
    <property type="match status" value="2"/>
</dbReference>
<keyword evidence="3" id="KW-0175">Coiled coil</keyword>
<proteinExistence type="inferred from homology"/>
<dbReference type="Gene3D" id="1.25.40.10">
    <property type="entry name" value="Tetratricopeptide repeat domain"/>
    <property type="match status" value="1"/>
</dbReference>
<organism evidence="6 7">
    <name type="scientific">Granulicella sibirica</name>
    <dbReference type="NCBI Taxonomy" id="2479048"/>
    <lineage>
        <taxon>Bacteria</taxon>
        <taxon>Pseudomonadati</taxon>
        <taxon>Acidobacteriota</taxon>
        <taxon>Terriglobia</taxon>
        <taxon>Terriglobales</taxon>
        <taxon>Acidobacteriaceae</taxon>
        <taxon>Granulicella</taxon>
    </lineage>
</organism>
<feature type="region of interest" description="Disordered" evidence="4">
    <location>
        <begin position="134"/>
        <end position="199"/>
    </location>
</feature>
<keyword evidence="2" id="KW-0802">TPR repeat</keyword>
<evidence type="ECO:0000256" key="2">
    <source>
        <dbReference type="PROSITE-ProRule" id="PRU00339"/>
    </source>
</evidence>
<accession>A0A4Q0T1B5</accession>
<keyword evidence="7" id="KW-1185">Reference proteome</keyword>